<evidence type="ECO:0000256" key="1">
    <source>
        <dbReference type="ARBA" id="ARBA00000085"/>
    </source>
</evidence>
<proteinExistence type="predicted"/>
<dbReference type="InterPro" id="IPR050482">
    <property type="entry name" value="Sensor_HK_TwoCompSys"/>
</dbReference>
<keyword evidence="9" id="KW-1133">Transmembrane helix</keyword>
<dbReference type="EMBL" id="AP022577">
    <property type="protein sequence ID" value="BBX83114.1"/>
    <property type="molecule type" value="Genomic_DNA"/>
</dbReference>
<keyword evidence="8" id="KW-0902">Two-component regulatory system</keyword>
<dbReference type="SUPFAM" id="SSF55874">
    <property type="entry name" value="ATPase domain of HSP90 chaperone/DNA topoisomerase II/histidine kinase"/>
    <property type="match status" value="1"/>
</dbReference>
<keyword evidence="6" id="KW-0418">Kinase</keyword>
<accession>A0ABM7I934</accession>
<dbReference type="InterPro" id="IPR036890">
    <property type="entry name" value="HATPase_C_sf"/>
</dbReference>
<reference evidence="11 12" key="1">
    <citation type="journal article" date="2019" name="Emerg. Microbes Infect.">
        <title>Comprehensive subspecies identification of 175 nontuberculous mycobacteria species based on 7547 genomic profiles.</title>
        <authorList>
            <person name="Matsumoto Y."/>
            <person name="Kinjo T."/>
            <person name="Motooka D."/>
            <person name="Nabeya D."/>
            <person name="Jung N."/>
            <person name="Uechi K."/>
            <person name="Horii T."/>
            <person name="Iida T."/>
            <person name="Fujita J."/>
            <person name="Nakamura S."/>
        </authorList>
    </citation>
    <scope>NUCLEOTIDE SEQUENCE [LARGE SCALE GENOMIC DNA]</scope>
    <source>
        <strain evidence="11 12">JCM 15296</strain>
    </source>
</reference>
<dbReference type="Gene3D" id="3.30.565.10">
    <property type="entry name" value="Histidine kinase-like ATPase, C-terminal domain"/>
    <property type="match status" value="1"/>
</dbReference>
<dbReference type="Pfam" id="PF07730">
    <property type="entry name" value="HisKA_3"/>
    <property type="match status" value="1"/>
</dbReference>
<dbReference type="EC" id="2.7.13.3" evidence="2"/>
<evidence type="ECO:0000256" key="8">
    <source>
        <dbReference type="ARBA" id="ARBA00023012"/>
    </source>
</evidence>
<dbReference type="InterPro" id="IPR011712">
    <property type="entry name" value="Sig_transdc_His_kin_sub3_dim/P"/>
</dbReference>
<evidence type="ECO:0000256" key="9">
    <source>
        <dbReference type="SAM" id="Phobius"/>
    </source>
</evidence>
<evidence type="ECO:0000256" key="5">
    <source>
        <dbReference type="ARBA" id="ARBA00022741"/>
    </source>
</evidence>
<keyword evidence="9" id="KW-0812">Transmembrane</keyword>
<dbReference type="CDD" id="cd16917">
    <property type="entry name" value="HATPase_UhpB-NarQ-NarX-like"/>
    <property type="match status" value="1"/>
</dbReference>
<evidence type="ECO:0000256" key="3">
    <source>
        <dbReference type="ARBA" id="ARBA00022553"/>
    </source>
</evidence>
<evidence type="ECO:0000256" key="7">
    <source>
        <dbReference type="ARBA" id="ARBA00022840"/>
    </source>
</evidence>
<organism evidence="11 12">
    <name type="scientific">Mycolicibacterium aubagnense</name>
    <dbReference type="NCBI Taxonomy" id="319707"/>
    <lineage>
        <taxon>Bacteria</taxon>
        <taxon>Bacillati</taxon>
        <taxon>Actinomycetota</taxon>
        <taxon>Actinomycetes</taxon>
        <taxon>Mycobacteriales</taxon>
        <taxon>Mycobacteriaceae</taxon>
        <taxon>Mycolicibacterium</taxon>
    </lineage>
</organism>
<feature type="transmembrane region" description="Helical" evidence="9">
    <location>
        <begin position="80"/>
        <end position="112"/>
    </location>
</feature>
<dbReference type="Pfam" id="PF02518">
    <property type="entry name" value="HATPase_c"/>
    <property type="match status" value="1"/>
</dbReference>
<feature type="transmembrane region" description="Helical" evidence="9">
    <location>
        <begin position="49"/>
        <end position="68"/>
    </location>
</feature>
<evidence type="ECO:0000256" key="4">
    <source>
        <dbReference type="ARBA" id="ARBA00022679"/>
    </source>
</evidence>
<name>A0ABM7I934_9MYCO</name>
<dbReference type="SMART" id="SM00387">
    <property type="entry name" value="HATPase_c"/>
    <property type="match status" value="1"/>
</dbReference>
<keyword evidence="5" id="KW-0547">Nucleotide-binding</keyword>
<dbReference type="Gene3D" id="1.20.5.1930">
    <property type="match status" value="1"/>
</dbReference>
<evidence type="ECO:0000256" key="6">
    <source>
        <dbReference type="ARBA" id="ARBA00022777"/>
    </source>
</evidence>
<evidence type="ECO:0000313" key="12">
    <source>
        <dbReference type="Proteomes" id="UP000465609"/>
    </source>
</evidence>
<feature type="domain" description="Histidine kinase/HSP90-like ATPase" evidence="10">
    <location>
        <begin position="272"/>
        <end position="366"/>
    </location>
</feature>
<protein>
    <recommendedName>
        <fullName evidence="2">histidine kinase</fullName>
        <ecNumber evidence="2">2.7.13.3</ecNumber>
    </recommendedName>
</protein>
<sequence length="374" mass="38870">MVSYAVSLFLFVMAWATVDATYAVPSGARTVIAAVTALPLVAIRLTPLLGWAISATGALVLPLVCPPVDGTFPWQMVHVAVLMTLLFAVIVRCSLAAAVVAGLSTGVALLAASPGQTGAGFAIGMTAVALIGLLVRELVGSRQQLASQRGITEVERTRRLVLEERARIARDLHDVIAHHMSIVVVQAQSASYRLTSVTEETKAEFDAIGANVRASLNEVRTVLGVLRCDDELVELGPQPGIAGVRELIENSRRAGVDLSLSIFGDPPAVSEMAGVVLYRIVQESLANAVRHSPGAPVTVTMEHGTDATTVIVRNGPAAVPESAGTTSSGSGIAGMRERVASIGGTLDARRLADGGFAVRARIPASLPVTSGPRP</sequence>
<dbReference type="Proteomes" id="UP000465609">
    <property type="component" value="Chromosome"/>
</dbReference>
<comment type="catalytic activity">
    <reaction evidence="1">
        <text>ATP + protein L-histidine = ADP + protein N-phospho-L-histidine.</text>
        <dbReference type="EC" id="2.7.13.3"/>
    </reaction>
</comment>
<feature type="transmembrane region" description="Helical" evidence="9">
    <location>
        <begin position="118"/>
        <end position="139"/>
    </location>
</feature>
<dbReference type="PANTHER" id="PTHR24421">
    <property type="entry name" value="NITRATE/NITRITE SENSOR PROTEIN NARX-RELATED"/>
    <property type="match status" value="1"/>
</dbReference>
<gene>
    <name evidence="11" type="ORF">MAUB_09870</name>
</gene>
<keyword evidence="12" id="KW-1185">Reference proteome</keyword>
<dbReference type="InterPro" id="IPR003594">
    <property type="entry name" value="HATPase_dom"/>
</dbReference>
<keyword evidence="3" id="KW-0597">Phosphoprotein</keyword>
<keyword evidence="9" id="KW-0472">Membrane</keyword>
<evidence type="ECO:0000259" key="10">
    <source>
        <dbReference type="SMART" id="SM00387"/>
    </source>
</evidence>
<evidence type="ECO:0000256" key="2">
    <source>
        <dbReference type="ARBA" id="ARBA00012438"/>
    </source>
</evidence>
<evidence type="ECO:0000313" key="11">
    <source>
        <dbReference type="EMBL" id="BBX83114.1"/>
    </source>
</evidence>
<keyword evidence="7" id="KW-0067">ATP-binding</keyword>
<keyword evidence="4" id="KW-0808">Transferase</keyword>
<dbReference type="PANTHER" id="PTHR24421:SF10">
    <property type="entry name" value="NITRATE_NITRITE SENSOR PROTEIN NARQ"/>
    <property type="match status" value="1"/>
</dbReference>